<evidence type="ECO:0000256" key="3">
    <source>
        <dbReference type="ARBA" id="ARBA00022448"/>
    </source>
</evidence>
<evidence type="ECO:0000256" key="4">
    <source>
        <dbReference type="ARBA" id="ARBA00022692"/>
    </source>
</evidence>
<proteinExistence type="inferred from homology"/>
<dbReference type="EMBL" id="VEPZ02001512">
    <property type="protein sequence ID" value="KAE8670249.1"/>
    <property type="molecule type" value="Genomic_DNA"/>
</dbReference>
<comment type="subcellular location">
    <subcellularLocation>
        <location evidence="1">Membrane</location>
        <topology evidence="1">Multi-pass membrane protein</topology>
    </subcellularLocation>
</comment>
<keyword evidence="6 7" id="KW-0472">Membrane</keyword>
<evidence type="ECO:0000256" key="5">
    <source>
        <dbReference type="ARBA" id="ARBA00022989"/>
    </source>
</evidence>
<evidence type="ECO:0000313" key="9">
    <source>
        <dbReference type="Proteomes" id="UP000436088"/>
    </source>
</evidence>
<feature type="transmembrane region" description="Helical" evidence="7">
    <location>
        <begin position="109"/>
        <end position="133"/>
    </location>
</feature>
<evidence type="ECO:0000256" key="1">
    <source>
        <dbReference type="ARBA" id="ARBA00004141"/>
    </source>
</evidence>
<gene>
    <name evidence="8" type="ORF">F3Y22_tig00112159pilonHSYRG00090</name>
</gene>
<comment type="caution">
    <text evidence="8">The sequence shown here is derived from an EMBL/GenBank/DDBJ whole genome shotgun (WGS) entry which is preliminary data.</text>
</comment>
<dbReference type="PANTHER" id="PTHR31376">
    <property type="entry name" value="OS09G0467300 PROTEIN-RELATED"/>
    <property type="match status" value="1"/>
</dbReference>
<dbReference type="AlphaFoldDB" id="A0A6A2Y8X3"/>
<comment type="similarity">
    <text evidence="2">Belongs to the purine permeases (TC 2.A.7.14) family.</text>
</comment>
<evidence type="ECO:0000256" key="2">
    <source>
        <dbReference type="ARBA" id="ARBA00006213"/>
    </source>
</evidence>
<dbReference type="Pfam" id="PF16913">
    <property type="entry name" value="PUNUT"/>
    <property type="match status" value="1"/>
</dbReference>
<sequence length="253" mass="28516">MEEPQMGVELQTRVHTQSQDKDLCSTNQPQSSRFRHYKWWIRVISYIVFLIAGQSAATLLGRLYYDEGGNSKGVSCAARQPTILTLVLLYFGFGLLLTGDNMMYSYGLLYVPVSTYSLLCATQLAFNAVFSFFLNSQKFTPFILNSVILLAISAAFLAVNSDSENTSSVSKGKDLLRRPGYANLPFVRRHMRVRRTVVRERRMEEFIGRNEGIRKREGTLSNDIDIHGGDVTGFVDRIVGIGFQCVVSVLERD</sequence>
<feature type="transmembrane region" description="Helical" evidence="7">
    <location>
        <begin position="77"/>
        <end position="97"/>
    </location>
</feature>
<accession>A0A6A2Y8X3</accession>
<keyword evidence="9" id="KW-1185">Reference proteome</keyword>
<dbReference type="GO" id="GO:0016020">
    <property type="term" value="C:membrane"/>
    <property type="evidence" value="ECO:0007669"/>
    <property type="project" value="UniProtKB-SubCell"/>
</dbReference>
<dbReference type="GO" id="GO:0015211">
    <property type="term" value="F:purine nucleoside transmembrane transporter activity"/>
    <property type="evidence" value="ECO:0007669"/>
    <property type="project" value="InterPro"/>
</dbReference>
<reference evidence="8" key="1">
    <citation type="submission" date="2019-09" db="EMBL/GenBank/DDBJ databases">
        <title>Draft genome information of white flower Hibiscus syriacus.</title>
        <authorList>
            <person name="Kim Y.-M."/>
        </authorList>
    </citation>
    <scope>NUCLEOTIDE SEQUENCE [LARGE SCALE GENOMIC DNA]</scope>
    <source>
        <strain evidence="8">YM2019G1</strain>
    </source>
</reference>
<evidence type="ECO:0000256" key="7">
    <source>
        <dbReference type="SAM" id="Phobius"/>
    </source>
</evidence>
<evidence type="ECO:0000313" key="8">
    <source>
        <dbReference type="EMBL" id="KAE8670249.1"/>
    </source>
</evidence>
<dbReference type="Proteomes" id="UP000436088">
    <property type="component" value="Unassembled WGS sequence"/>
</dbReference>
<dbReference type="InterPro" id="IPR030182">
    <property type="entry name" value="PUP_plant"/>
</dbReference>
<name>A0A6A2Y8X3_HIBSY</name>
<evidence type="ECO:0000256" key="6">
    <source>
        <dbReference type="ARBA" id="ARBA00023136"/>
    </source>
</evidence>
<organism evidence="8 9">
    <name type="scientific">Hibiscus syriacus</name>
    <name type="common">Rose of Sharon</name>
    <dbReference type="NCBI Taxonomy" id="106335"/>
    <lineage>
        <taxon>Eukaryota</taxon>
        <taxon>Viridiplantae</taxon>
        <taxon>Streptophyta</taxon>
        <taxon>Embryophyta</taxon>
        <taxon>Tracheophyta</taxon>
        <taxon>Spermatophyta</taxon>
        <taxon>Magnoliopsida</taxon>
        <taxon>eudicotyledons</taxon>
        <taxon>Gunneridae</taxon>
        <taxon>Pentapetalae</taxon>
        <taxon>rosids</taxon>
        <taxon>malvids</taxon>
        <taxon>Malvales</taxon>
        <taxon>Malvaceae</taxon>
        <taxon>Malvoideae</taxon>
        <taxon>Hibiscus</taxon>
    </lineage>
</organism>
<feature type="transmembrane region" description="Helical" evidence="7">
    <location>
        <begin position="43"/>
        <end position="65"/>
    </location>
</feature>
<dbReference type="PANTHER" id="PTHR31376:SF16">
    <property type="entry name" value="PURINE PERMEASE-RELATED"/>
    <property type="match status" value="1"/>
</dbReference>
<keyword evidence="5 7" id="KW-1133">Transmembrane helix</keyword>
<dbReference type="SUPFAM" id="SSF103481">
    <property type="entry name" value="Multidrug resistance efflux transporter EmrE"/>
    <property type="match status" value="1"/>
</dbReference>
<dbReference type="GO" id="GO:0005345">
    <property type="term" value="F:purine nucleobase transmembrane transporter activity"/>
    <property type="evidence" value="ECO:0007669"/>
    <property type="project" value="UniProtKB-ARBA"/>
</dbReference>
<protein>
    <submittedName>
        <fullName evidence="8">Intron maturase isoform 1</fullName>
    </submittedName>
</protein>
<keyword evidence="4 7" id="KW-0812">Transmembrane</keyword>
<feature type="transmembrane region" description="Helical" evidence="7">
    <location>
        <begin position="139"/>
        <end position="159"/>
    </location>
</feature>
<keyword evidence="3" id="KW-0813">Transport</keyword>
<dbReference type="InterPro" id="IPR037185">
    <property type="entry name" value="EmrE-like"/>
</dbReference>